<evidence type="ECO:0000259" key="16">
    <source>
        <dbReference type="PROSITE" id="PS50158"/>
    </source>
</evidence>
<keyword evidence="14" id="KW-0862">Zinc</keyword>
<dbReference type="InterPro" id="IPR043502">
    <property type="entry name" value="DNA/RNA_pol_sf"/>
</dbReference>
<evidence type="ECO:0000256" key="6">
    <source>
        <dbReference type="ARBA" id="ARBA00022759"/>
    </source>
</evidence>
<evidence type="ECO:0000256" key="9">
    <source>
        <dbReference type="ARBA" id="ARBA00022884"/>
    </source>
</evidence>
<keyword evidence="1" id="KW-0645">Protease</keyword>
<feature type="compositionally biased region" description="Low complexity" evidence="15">
    <location>
        <begin position="124"/>
        <end position="135"/>
    </location>
</feature>
<dbReference type="InterPro" id="IPR043128">
    <property type="entry name" value="Rev_trsase/Diguanyl_cyclase"/>
</dbReference>
<dbReference type="Gene3D" id="3.30.420.10">
    <property type="entry name" value="Ribonuclease H-like superfamily/Ribonuclease H"/>
    <property type="match status" value="1"/>
</dbReference>
<dbReference type="SUPFAM" id="SSF57756">
    <property type="entry name" value="Retrovirus zinc finger-like domains"/>
    <property type="match status" value="1"/>
</dbReference>
<evidence type="ECO:0000256" key="11">
    <source>
        <dbReference type="ARBA" id="ARBA00022918"/>
    </source>
</evidence>
<dbReference type="SUPFAM" id="SSF50630">
    <property type="entry name" value="Acid proteases"/>
    <property type="match status" value="1"/>
</dbReference>
<name>A0A8H7RFF6_9FUNG</name>
<feature type="region of interest" description="Disordered" evidence="15">
    <location>
        <begin position="124"/>
        <end position="145"/>
    </location>
</feature>
<keyword evidence="20" id="KW-1185">Reference proteome</keyword>
<dbReference type="Gene3D" id="2.30.30.850">
    <property type="match status" value="1"/>
</dbReference>
<evidence type="ECO:0000259" key="18">
    <source>
        <dbReference type="PROSITE" id="PS50994"/>
    </source>
</evidence>
<dbReference type="InterPro" id="IPR036875">
    <property type="entry name" value="Znf_CCHC_sf"/>
</dbReference>
<keyword evidence="11" id="KW-0695">RNA-directed DNA polymerase</keyword>
<evidence type="ECO:0000256" key="5">
    <source>
        <dbReference type="ARBA" id="ARBA00022750"/>
    </source>
</evidence>
<evidence type="ECO:0000256" key="12">
    <source>
        <dbReference type="ARBA" id="ARBA00023125"/>
    </source>
</evidence>
<dbReference type="GO" id="GO:0004190">
    <property type="term" value="F:aspartic-type endopeptidase activity"/>
    <property type="evidence" value="ECO:0007669"/>
    <property type="project" value="UniProtKB-KW"/>
</dbReference>
<dbReference type="GO" id="GO:0008270">
    <property type="term" value="F:zinc ion binding"/>
    <property type="evidence" value="ECO:0007669"/>
    <property type="project" value="UniProtKB-KW"/>
</dbReference>
<dbReference type="OrthoDB" id="5593162at2759"/>
<protein>
    <recommendedName>
        <fullName evidence="21">Reverse transcriptase</fullName>
    </recommendedName>
</protein>
<dbReference type="CDD" id="cd00303">
    <property type="entry name" value="retropepsin_like"/>
    <property type="match status" value="1"/>
</dbReference>
<evidence type="ECO:0000259" key="17">
    <source>
        <dbReference type="PROSITE" id="PS50878"/>
    </source>
</evidence>
<evidence type="ECO:0000256" key="3">
    <source>
        <dbReference type="ARBA" id="ARBA00022695"/>
    </source>
</evidence>
<feature type="domain" description="Reverse transcriptase" evidence="17">
    <location>
        <begin position="761"/>
        <end position="947"/>
    </location>
</feature>
<keyword evidence="14" id="KW-0863">Zinc-finger</keyword>
<keyword evidence="2" id="KW-0808">Transferase</keyword>
<dbReference type="SMART" id="SM00343">
    <property type="entry name" value="ZnF_C2HC"/>
    <property type="match status" value="1"/>
</dbReference>
<dbReference type="Pfam" id="PF17919">
    <property type="entry name" value="RT_RNaseH_2"/>
    <property type="match status" value="1"/>
</dbReference>
<keyword evidence="3" id="KW-0548">Nucleotidyltransferase</keyword>
<keyword evidence="14" id="KW-0479">Metal-binding</keyword>
<dbReference type="FunFam" id="3.30.70.270:FF:000020">
    <property type="entry name" value="Transposon Tf2-6 polyprotein-like Protein"/>
    <property type="match status" value="1"/>
</dbReference>
<evidence type="ECO:0000256" key="8">
    <source>
        <dbReference type="ARBA" id="ARBA00022842"/>
    </source>
</evidence>
<dbReference type="Pfam" id="PF03732">
    <property type="entry name" value="Retrotrans_gag"/>
    <property type="match status" value="1"/>
</dbReference>
<feature type="domain" description="Integrase catalytic" evidence="18">
    <location>
        <begin position="1333"/>
        <end position="1493"/>
    </location>
</feature>
<dbReference type="InterPro" id="IPR000477">
    <property type="entry name" value="RT_dom"/>
</dbReference>
<dbReference type="FunFam" id="3.30.420.10:FF:000032">
    <property type="entry name" value="Retrovirus-related Pol polyprotein from transposon 297-like Protein"/>
    <property type="match status" value="1"/>
</dbReference>
<dbReference type="GO" id="GO:0003677">
    <property type="term" value="F:DNA binding"/>
    <property type="evidence" value="ECO:0007669"/>
    <property type="project" value="UniProtKB-KW"/>
</dbReference>
<evidence type="ECO:0000256" key="15">
    <source>
        <dbReference type="SAM" id="MobiDB-lite"/>
    </source>
</evidence>
<comment type="caution">
    <text evidence="19">The sequence shown here is derived from an EMBL/GenBank/DDBJ whole genome shotgun (WGS) entry which is preliminary data.</text>
</comment>
<dbReference type="InterPro" id="IPR041588">
    <property type="entry name" value="Integrase_H2C2"/>
</dbReference>
<dbReference type="GO" id="GO:0003964">
    <property type="term" value="F:RNA-directed DNA polymerase activity"/>
    <property type="evidence" value="ECO:0007669"/>
    <property type="project" value="UniProtKB-KW"/>
</dbReference>
<dbReference type="Gene3D" id="2.40.70.10">
    <property type="entry name" value="Acid Proteases"/>
    <property type="match status" value="1"/>
</dbReference>
<evidence type="ECO:0000256" key="4">
    <source>
        <dbReference type="ARBA" id="ARBA00022722"/>
    </source>
</evidence>
<evidence type="ECO:0000256" key="2">
    <source>
        <dbReference type="ARBA" id="ARBA00022679"/>
    </source>
</evidence>
<keyword evidence="4" id="KW-0540">Nuclease</keyword>
<feature type="region of interest" description="Disordered" evidence="15">
    <location>
        <begin position="378"/>
        <end position="405"/>
    </location>
</feature>
<dbReference type="CDD" id="cd01647">
    <property type="entry name" value="RT_LTR"/>
    <property type="match status" value="1"/>
</dbReference>
<evidence type="ECO:0000256" key="7">
    <source>
        <dbReference type="ARBA" id="ARBA00022801"/>
    </source>
</evidence>
<feature type="domain" description="CCHC-type" evidence="16">
    <location>
        <begin position="355"/>
        <end position="370"/>
    </location>
</feature>
<dbReference type="PROSITE" id="PS50878">
    <property type="entry name" value="RT_POL"/>
    <property type="match status" value="1"/>
</dbReference>
<dbReference type="GO" id="GO:0006508">
    <property type="term" value="P:proteolysis"/>
    <property type="evidence" value="ECO:0007669"/>
    <property type="project" value="UniProtKB-KW"/>
</dbReference>
<dbReference type="InterPro" id="IPR050951">
    <property type="entry name" value="Retrovirus_Pol_polyprotein"/>
</dbReference>
<keyword evidence="6" id="KW-0255">Endonuclease</keyword>
<evidence type="ECO:0008006" key="21">
    <source>
        <dbReference type="Google" id="ProtNLM"/>
    </source>
</evidence>
<accession>A0A8H7RFF6</accession>
<dbReference type="InterPro" id="IPR001584">
    <property type="entry name" value="Integrase_cat-core"/>
</dbReference>
<keyword evidence="5" id="KW-0064">Aspartyl protease</keyword>
<dbReference type="SUPFAM" id="SSF53098">
    <property type="entry name" value="Ribonuclease H-like"/>
    <property type="match status" value="1"/>
</dbReference>
<dbReference type="InterPro" id="IPR036397">
    <property type="entry name" value="RNaseH_sf"/>
</dbReference>
<keyword evidence="10" id="KW-0229">DNA integration</keyword>
<dbReference type="Proteomes" id="UP000603453">
    <property type="component" value="Unassembled WGS sequence"/>
</dbReference>
<dbReference type="EMBL" id="JAEPRD010000016">
    <property type="protein sequence ID" value="KAG2209247.1"/>
    <property type="molecule type" value="Genomic_DNA"/>
</dbReference>
<dbReference type="Pfam" id="PF17921">
    <property type="entry name" value="Integrase_H2C2"/>
    <property type="match status" value="1"/>
</dbReference>
<dbReference type="PROSITE" id="PS50994">
    <property type="entry name" value="INTEGRASE"/>
    <property type="match status" value="1"/>
</dbReference>
<dbReference type="InterPro" id="IPR012337">
    <property type="entry name" value="RNaseH-like_sf"/>
</dbReference>
<dbReference type="PROSITE" id="PS00141">
    <property type="entry name" value="ASP_PROTEASE"/>
    <property type="match status" value="1"/>
</dbReference>
<evidence type="ECO:0000256" key="10">
    <source>
        <dbReference type="ARBA" id="ARBA00022908"/>
    </source>
</evidence>
<keyword evidence="8" id="KW-0460">Magnesium</keyword>
<evidence type="ECO:0000256" key="13">
    <source>
        <dbReference type="ARBA" id="ARBA00023268"/>
    </source>
</evidence>
<dbReference type="Gene3D" id="1.10.340.70">
    <property type="match status" value="1"/>
</dbReference>
<dbReference type="Gene3D" id="3.30.70.270">
    <property type="match status" value="2"/>
</dbReference>
<evidence type="ECO:0000313" key="20">
    <source>
        <dbReference type="Proteomes" id="UP000603453"/>
    </source>
</evidence>
<dbReference type="Pfam" id="PF00665">
    <property type="entry name" value="rve"/>
    <property type="match status" value="1"/>
</dbReference>
<dbReference type="GO" id="GO:0003723">
    <property type="term" value="F:RNA binding"/>
    <property type="evidence" value="ECO:0007669"/>
    <property type="project" value="UniProtKB-KW"/>
</dbReference>
<keyword evidence="9" id="KW-0694">RNA-binding</keyword>
<keyword evidence="7" id="KW-0378">Hydrolase</keyword>
<dbReference type="GO" id="GO:0004519">
    <property type="term" value="F:endonuclease activity"/>
    <property type="evidence" value="ECO:0007669"/>
    <property type="project" value="UniProtKB-KW"/>
</dbReference>
<dbReference type="Pfam" id="PF00078">
    <property type="entry name" value="RVT_1"/>
    <property type="match status" value="1"/>
</dbReference>
<feature type="compositionally biased region" description="Low complexity" evidence="15">
    <location>
        <begin position="392"/>
        <end position="405"/>
    </location>
</feature>
<dbReference type="InterPro" id="IPR041577">
    <property type="entry name" value="RT_RNaseH_2"/>
</dbReference>
<keyword evidence="13" id="KW-0511">Multifunctional enzyme</keyword>
<evidence type="ECO:0000256" key="14">
    <source>
        <dbReference type="PROSITE-ProRule" id="PRU00047"/>
    </source>
</evidence>
<gene>
    <name evidence="19" type="ORF">INT47_005539</name>
</gene>
<dbReference type="InterPro" id="IPR005162">
    <property type="entry name" value="Retrotrans_gag_dom"/>
</dbReference>
<dbReference type="Gene3D" id="3.10.20.370">
    <property type="match status" value="1"/>
</dbReference>
<dbReference type="SUPFAM" id="SSF56672">
    <property type="entry name" value="DNA/RNA polymerases"/>
    <property type="match status" value="1"/>
</dbReference>
<dbReference type="GO" id="GO:0005634">
    <property type="term" value="C:nucleus"/>
    <property type="evidence" value="ECO:0007669"/>
    <property type="project" value="UniProtKB-ARBA"/>
</dbReference>
<keyword evidence="12" id="KW-0238">DNA-binding</keyword>
<dbReference type="PANTHER" id="PTHR37984">
    <property type="entry name" value="PROTEIN CBG26694"/>
    <property type="match status" value="1"/>
</dbReference>
<proteinExistence type="predicted"/>
<dbReference type="PROSITE" id="PS50158">
    <property type="entry name" value="ZF_CCHC"/>
    <property type="match status" value="1"/>
</dbReference>
<sequence>MSSTTSSNKNILEYPVHIIQEIIKETKRKLATTEHKLLEVFLKNRGILIDQQSKYNKFSKTEKIEIHKGTKILLEHFKNYKDNNNNKTELIIEDTEMENNTEKSKTYAESDVMQLLTTLLQQQQHQQQHQHQHQQNYNQVRIPTPPNYDGTRDVTIIDNWYTSVEHYLNFHEFEKSRWVNYAISLLTDHARLWYYRVKTNYDLNTWESFKAHMDIEFKPRYTLQSTRDRLFTLKQTSSVQQYIQDFQNILLEINIAEDEAMDKFSRGLKDKARAHVLLKDPIDLEGMYQCARTFESAMLYSHPVQQNNSSSSHLIDDPMDLSVAELKQQNQLLLNLLNKQKTSTYTNKPSNNITCYYCNKTGHKKNECRNKKWDEGRGIFQNKRPHNGYRTQPPRTNYNNNHNHQQGNFRQQLNALLDTYDPLRNNSNNNNSTNSSFFSTANHSDNKSLTDLSNFDSQDSYLYPVLEPKPIPESGNLISIDQSFLNKLDNISSKLPLYQAMVGGSNFKVLIDSGASTNYVHPKLISHALTENEVQNQAVETADGKQSNISKRITFRMFLGDNHAYQEIVSAYVFESKFDIILGRTWLKETAPRPDWFDDTWELKDTNNSYKVKIYPVPSSKIDTCNATQEVQLNTTDQMKPSTELDYLASATQVARWFKKDQITECFVVNFIDENTGNTATITPISPIAASALQLDQDWKEEFAKLFPYAFKGEVTELPPHRHTRDIIVTDPENAPPIFHQPYRMSPIELSELKKQLNDLEKKGLIIPTASPYGFPILFVRKAGSNNADGTPKLRMCCDFRSINKITIAQRIPIPRIDECLDQLHNSTCFSQIDLIGAFNQVRLSESDSMKATISHRFGQHRFLVAPFGLKNSGPYFQDVINKVLKPFVDKFVIIYVDDLLIYSKNEKEHKEHVKLVLQKLDEAKFVINIKKSHFNMKELTFLGYHISKDGISPSQQKTDAIKIWPTPKNVQQVRQFLGLTQYYRRFIPNFAHIASPLTDLTAGTGYKTRAVNWTASCQHAFELLKMKLTSAPVLQTPDMNKPFRIECDSSDFAAGAVLLQQDKNDYWKPLAFESKRYSKEERNYPAQEREMLAILIALRKWRCFIDGKTYTVFTDHLPLKYYRDQKHPVPRLVRWMSEIELYNPDIQYKAGKDNTIPDLLSRRDGPDCIPATTSIQPKYLYNTTQNNITTNTSSISLSKPVKSIKDDPIQDWPLLYFRSPDQWPKLLQSELSQNQEKFIVKNQHVYKIIKNTNNTDTTELKFIPFHQRADFIDNFHTAYGHLSQISVYNQLKSRVWWPGMQLDITNWLKSCPACQLGSRAEKNIHHAPMKPLDVPPAFSRWHLDFIGELPTTKNANRWILVAVDYSTNWPIIRALKNATGDEIVKFIYEEIVLKFGNPVEIFTDRGQNFLSKVLKQYMNKIRSKHTFTSAYHPRSNSKCERLNQIIKNMLKKYVNGDVHSWDEYIDTVTFACRIRKHSTTGYSPFFLVYGTQPRIPGDFHRPYMNDRTEFDANLITEDALTRIRHLREVRFVAEENMRIQGIKDKERWDNIIKGKETQTFKINDFVLLRNESKKGLEFNWMGPYQIINTNSEYNVYQLKEIEGKVYTSWVHTDRLKPVNINNSNISSSWYIPRTARAQ</sequence>
<evidence type="ECO:0000256" key="1">
    <source>
        <dbReference type="ARBA" id="ARBA00022670"/>
    </source>
</evidence>
<dbReference type="InterPro" id="IPR001878">
    <property type="entry name" value="Znf_CCHC"/>
</dbReference>
<dbReference type="GO" id="GO:0015074">
    <property type="term" value="P:DNA integration"/>
    <property type="evidence" value="ECO:0007669"/>
    <property type="project" value="UniProtKB-KW"/>
</dbReference>
<dbReference type="InterPro" id="IPR001969">
    <property type="entry name" value="Aspartic_peptidase_AS"/>
</dbReference>
<dbReference type="Gene3D" id="3.10.10.10">
    <property type="entry name" value="HIV Type 1 Reverse Transcriptase, subunit A, domain 1"/>
    <property type="match status" value="1"/>
</dbReference>
<evidence type="ECO:0000313" key="19">
    <source>
        <dbReference type="EMBL" id="KAG2209247.1"/>
    </source>
</evidence>
<dbReference type="InterPro" id="IPR021109">
    <property type="entry name" value="Peptidase_aspartic_dom_sf"/>
</dbReference>
<reference evidence="19" key="1">
    <citation type="submission" date="2020-12" db="EMBL/GenBank/DDBJ databases">
        <title>Metabolic potential, ecology and presence of endohyphal bacteria is reflected in genomic diversity of Mucoromycotina.</title>
        <authorList>
            <person name="Muszewska A."/>
            <person name="Okrasinska A."/>
            <person name="Steczkiewicz K."/>
            <person name="Drgas O."/>
            <person name="Orlowska M."/>
            <person name="Perlinska-Lenart U."/>
            <person name="Aleksandrzak-Piekarczyk T."/>
            <person name="Szatraj K."/>
            <person name="Zielenkiewicz U."/>
            <person name="Pilsyk S."/>
            <person name="Malc E."/>
            <person name="Mieczkowski P."/>
            <person name="Kruszewska J.S."/>
            <person name="Biernat P."/>
            <person name="Pawlowska J."/>
        </authorList>
    </citation>
    <scope>NUCLEOTIDE SEQUENCE</scope>
    <source>
        <strain evidence="19">WA0000017839</strain>
    </source>
</reference>
<dbReference type="PANTHER" id="PTHR37984:SF5">
    <property type="entry name" value="PROTEIN NYNRIN-LIKE"/>
    <property type="match status" value="1"/>
</dbReference>
<organism evidence="19 20">
    <name type="scientific">Mucor saturninus</name>
    <dbReference type="NCBI Taxonomy" id="64648"/>
    <lineage>
        <taxon>Eukaryota</taxon>
        <taxon>Fungi</taxon>
        <taxon>Fungi incertae sedis</taxon>
        <taxon>Mucoromycota</taxon>
        <taxon>Mucoromycotina</taxon>
        <taxon>Mucoromycetes</taxon>
        <taxon>Mucorales</taxon>
        <taxon>Mucorineae</taxon>
        <taxon>Mucoraceae</taxon>
        <taxon>Mucor</taxon>
    </lineage>
</organism>
<dbReference type="CDD" id="cd09274">
    <property type="entry name" value="RNase_HI_RT_Ty3"/>
    <property type="match status" value="1"/>
</dbReference>